<evidence type="ECO:0000313" key="3">
    <source>
        <dbReference type="EMBL" id="RLU24936.1"/>
    </source>
</evidence>
<proteinExistence type="predicted"/>
<name>A0A3L8DX31_OOCBI</name>
<dbReference type="Proteomes" id="UP000279307">
    <property type="component" value="Chromosome 3"/>
</dbReference>
<protein>
    <recommendedName>
        <fullName evidence="5">Zonadhesin</fullName>
    </recommendedName>
</protein>
<feature type="signal peptide" evidence="2">
    <location>
        <begin position="1"/>
        <end position="18"/>
    </location>
</feature>
<feature type="chain" id="PRO_5018067339" description="Zonadhesin" evidence="2">
    <location>
        <begin position="19"/>
        <end position="400"/>
    </location>
</feature>
<accession>A0A3L8DX31</accession>
<feature type="region of interest" description="Disordered" evidence="1">
    <location>
        <begin position="232"/>
        <end position="267"/>
    </location>
</feature>
<feature type="compositionally biased region" description="Low complexity" evidence="1">
    <location>
        <begin position="254"/>
        <end position="267"/>
    </location>
</feature>
<comment type="caution">
    <text evidence="3">The sequence shown here is derived from an EMBL/GenBank/DDBJ whole genome shotgun (WGS) entry which is preliminary data.</text>
</comment>
<feature type="region of interest" description="Disordered" evidence="1">
    <location>
        <begin position="329"/>
        <end position="354"/>
    </location>
</feature>
<evidence type="ECO:0008006" key="5">
    <source>
        <dbReference type="Google" id="ProtNLM"/>
    </source>
</evidence>
<feature type="region of interest" description="Disordered" evidence="1">
    <location>
        <begin position="369"/>
        <end position="400"/>
    </location>
</feature>
<feature type="region of interest" description="Disordered" evidence="1">
    <location>
        <begin position="159"/>
        <end position="217"/>
    </location>
</feature>
<feature type="compositionally biased region" description="Low complexity" evidence="1">
    <location>
        <begin position="193"/>
        <end position="217"/>
    </location>
</feature>
<reference evidence="3 4" key="1">
    <citation type="journal article" date="2018" name="Genome Res.">
        <title>The genomic architecture and molecular evolution of ant odorant receptors.</title>
        <authorList>
            <person name="McKenzie S.K."/>
            <person name="Kronauer D.J.C."/>
        </authorList>
    </citation>
    <scope>NUCLEOTIDE SEQUENCE [LARGE SCALE GENOMIC DNA]</scope>
    <source>
        <strain evidence="3">Clonal line C1</strain>
    </source>
</reference>
<feature type="compositionally biased region" description="Basic and acidic residues" evidence="1">
    <location>
        <begin position="371"/>
        <end position="383"/>
    </location>
</feature>
<evidence type="ECO:0000256" key="2">
    <source>
        <dbReference type="SAM" id="SignalP"/>
    </source>
</evidence>
<sequence>MRLLGLFLLLLICEFATSIPVADTGGVQYDAGFRRVYRSAGIADTVREWVRTMRNRIVEKWHEWFGNDSPNLTPQDILNIDKKIESRVSGYPGLFLDLSDVAFDPDQDWGVRVGNWYLIRKVIGDNPNYNPKNGDWDSRVLPRVPIPSQFDWVPGVFEVPKATQPPTTTSRNELTTTERQTPRTVPQTESVLPSTESTVFEPTSTEPTSTEPTVTTDEQTLLTTQLITTSEPTSTQGTVVSGTSFATDDEPEPTSTGSISTESIATSTESAVATAESTTIPIESIIPSTEAIPISTVSNATSDGSTVIITEPTAMSTEETIAATITTTPTTTTTATTTPPTTTTTATTTPPTTTTTENLATSTFILPTFNKRVEDNEAVDKRPSRPTKKPRPSSAEVVMV</sequence>
<gene>
    <name evidence="3" type="ORF">DMN91_003027</name>
</gene>
<keyword evidence="2" id="KW-0732">Signal</keyword>
<feature type="compositionally biased region" description="Low complexity" evidence="1">
    <location>
        <begin position="167"/>
        <end position="179"/>
    </location>
</feature>
<evidence type="ECO:0000256" key="1">
    <source>
        <dbReference type="SAM" id="MobiDB-lite"/>
    </source>
</evidence>
<evidence type="ECO:0000313" key="4">
    <source>
        <dbReference type="Proteomes" id="UP000279307"/>
    </source>
</evidence>
<dbReference type="EMBL" id="QOIP01000003">
    <property type="protein sequence ID" value="RLU24936.1"/>
    <property type="molecule type" value="Genomic_DNA"/>
</dbReference>
<organism evidence="3 4">
    <name type="scientific">Ooceraea biroi</name>
    <name type="common">Clonal raider ant</name>
    <name type="synonym">Cerapachys biroi</name>
    <dbReference type="NCBI Taxonomy" id="2015173"/>
    <lineage>
        <taxon>Eukaryota</taxon>
        <taxon>Metazoa</taxon>
        <taxon>Ecdysozoa</taxon>
        <taxon>Arthropoda</taxon>
        <taxon>Hexapoda</taxon>
        <taxon>Insecta</taxon>
        <taxon>Pterygota</taxon>
        <taxon>Neoptera</taxon>
        <taxon>Endopterygota</taxon>
        <taxon>Hymenoptera</taxon>
        <taxon>Apocrita</taxon>
        <taxon>Aculeata</taxon>
        <taxon>Formicoidea</taxon>
        <taxon>Formicidae</taxon>
        <taxon>Dorylinae</taxon>
        <taxon>Ooceraea</taxon>
    </lineage>
</organism>
<feature type="compositionally biased region" description="Low complexity" evidence="1">
    <location>
        <begin position="232"/>
        <end position="244"/>
    </location>
</feature>
<feature type="compositionally biased region" description="Polar residues" evidence="1">
    <location>
        <begin position="182"/>
        <end position="192"/>
    </location>
</feature>
<dbReference type="OrthoDB" id="7688750at2759"/>
<dbReference type="AlphaFoldDB" id="A0A3L8DX31"/>